<reference evidence="1 2" key="1">
    <citation type="submission" date="2016-07" db="EMBL/GenBank/DDBJ databases">
        <title>Pervasive Adenine N6-methylation of Active Genes in Fungi.</title>
        <authorList>
            <consortium name="DOE Joint Genome Institute"/>
            <person name="Mondo S.J."/>
            <person name="Dannebaum R.O."/>
            <person name="Kuo R.C."/>
            <person name="Labutti K."/>
            <person name="Haridas S."/>
            <person name="Kuo A."/>
            <person name="Salamov A."/>
            <person name="Ahrendt S.R."/>
            <person name="Lipzen A."/>
            <person name="Sullivan W."/>
            <person name="Andreopoulos W.B."/>
            <person name="Clum A."/>
            <person name="Lindquist E."/>
            <person name="Daum C."/>
            <person name="Ramamoorthy G.K."/>
            <person name="Gryganskyi A."/>
            <person name="Culley D."/>
            <person name="Magnuson J.K."/>
            <person name="James T.Y."/>
            <person name="O'Malley M.A."/>
            <person name="Stajich J.E."/>
            <person name="Spatafora J.W."/>
            <person name="Visel A."/>
            <person name="Grigoriev I.V."/>
        </authorList>
    </citation>
    <scope>NUCLEOTIDE SEQUENCE [LARGE SCALE GENOMIC DNA]</scope>
    <source>
        <strain evidence="1 2">CBS 129021</strain>
    </source>
</reference>
<dbReference type="Proteomes" id="UP000193689">
    <property type="component" value="Unassembled WGS sequence"/>
</dbReference>
<comment type="caution">
    <text evidence="1">The sequence shown here is derived from an EMBL/GenBank/DDBJ whole genome shotgun (WGS) entry which is preliminary data.</text>
</comment>
<dbReference type="AlphaFoldDB" id="A0A1Y2E1F9"/>
<dbReference type="EMBL" id="MCFJ01000006">
    <property type="protein sequence ID" value="ORY65383.1"/>
    <property type="molecule type" value="Genomic_DNA"/>
</dbReference>
<dbReference type="STRING" id="1141098.A0A1Y2E1F9"/>
<dbReference type="RefSeq" id="XP_040716535.1">
    <property type="nucleotide sequence ID" value="XM_040854057.1"/>
</dbReference>
<gene>
    <name evidence="1" type="ORF">BCR38DRAFT_196304</name>
</gene>
<organism evidence="1 2">
    <name type="scientific">Pseudomassariella vexata</name>
    <dbReference type="NCBI Taxonomy" id="1141098"/>
    <lineage>
        <taxon>Eukaryota</taxon>
        <taxon>Fungi</taxon>
        <taxon>Dikarya</taxon>
        <taxon>Ascomycota</taxon>
        <taxon>Pezizomycotina</taxon>
        <taxon>Sordariomycetes</taxon>
        <taxon>Xylariomycetidae</taxon>
        <taxon>Amphisphaeriales</taxon>
        <taxon>Pseudomassariaceae</taxon>
        <taxon>Pseudomassariella</taxon>
    </lineage>
</organism>
<evidence type="ECO:0000313" key="1">
    <source>
        <dbReference type="EMBL" id="ORY65383.1"/>
    </source>
</evidence>
<dbReference type="OrthoDB" id="103349at2759"/>
<sequence>MIGSRPLRDYFSRPRSCTILRPTLLSGLISPRTWVTYVLVLNKLRRDLELWQRRCKDLWSCRDEVSVLLVRHHLDADMAMPDHGDCDLDRLEMEGIRCKTLTYCSSGVAGISG</sequence>
<dbReference type="InParanoid" id="A0A1Y2E1F9"/>
<evidence type="ECO:0000313" key="2">
    <source>
        <dbReference type="Proteomes" id="UP000193689"/>
    </source>
</evidence>
<keyword evidence="2" id="KW-1185">Reference proteome</keyword>
<dbReference type="GeneID" id="63770269"/>
<protein>
    <submittedName>
        <fullName evidence="1">Uncharacterized protein</fullName>
    </submittedName>
</protein>
<accession>A0A1Y2E1F9</accession>
<name>A0A1Y2E1F9_9PEZI</name>
<proteinExistence type="predicted"/>